<sequence length="81" mass="8670">MTQPPQPPVDPNAGWLQLTLQGSVLTSSVVPPTVRLNGHQVPTSYGLNTIPLPAGRWHVDVHCQWLRQCGQALIVAAAILG</sequence>
<protein>
    <submittedName>
        <fullName evidence="1">Uncharacterized protein</fullName>
    </submittedName>
</protein>
<accession>A0A1H0FKQ5</accession>
<evidence type="ECO:0000313" key="2">
    <source>
        <dbReference type="Proteomes" id="UP000199004"/>
    </source>
</evidence>
<proteinExistence type="predicted"/>
<dbReference type="EMBL" id="FNIC01000005">
    <property type="protein sequence ID" value="SDN95049.1"/>
    <property type="molecule type" value="Genomic_DNA"/>
</dbReference>
<dbReference type="Proteomes" id="UP000199004">
    <property type="component" value="Unassembled WGS sequence"/>
</dbReference>
<reference evidence="1 2" key="1">
    <citation type="submission" date="2016-10" db="EMBL/GenBank/DDBJ databases">
        <authorList>
            <person name="de Groot N.N."/>
        </authorList>
    </citation>
    <scope>NUCLEOTIDE SEQUENCE [LARGE SCALE GENOMIC DNA]</scope>
    <source>
        <strain evidence="1 2">CGMCC 1.11147</strain>
    </source>
</reference>
<gene>
    <name evidence="1" type="ORF">SAMN05192576_3061</name>
</gene>
<dbReference type="AlphaFoldDB" id="A0A1H0FKQ5"/>
<dbReference type="RefSeq" id="WP_091025675.1">
    <property type="nucleotide sequence ID" value="NZ_BKAE01000018.1"/>
</dbReference>
<name>A0A1H0FKQ5_9ACTN</name>
<evidence type="ECO:0000313" key="1">
    <source>
        <dbReference type="EMBL" id="SDN95049.1"/>
    </source>
</evidence>
<keyword evidence="2" id="KW-1185">Reference proteome</keyword>
<organism evidence="1 2">
    <name type="scientific">Nocardioides szechwanensis</name>
    <dbReference type="NCBI Taxonomy" id="1005944"/>
    <lineage>
        <taxon>Bacteria</taxon>
        <taxon>Bacillati</taxon>
        <taxon>Actinomycetota</taxon>
        <taxon>Actinomycetes</taxon>
        <taxon>Propionibacteriales</taxon>
        <taxon>Nocardioidaceae</taxon>
        <taxon>Nocardioides</taxon>
    </lineage>
</organism>